<comment type="catalytic activity">
    <reaction evidence="1">
        <text>ATP-independent breakage of single-stranded DNA, followed by passage and rejoining.</text>
        <dbReference type="EC" id="5.6.2.1"/>
    </reaction>
</comment>
<accession>A0ABV9RTD2</accession>
<dbReference type="SUPFAM" id="SSF55869">
    <property type="entry name" value="DNA topoisomerase I domain"/>
    <property type="match status" value="1"/>
</dbReference>
<keyword evidence="5" id="KW-0238">DNA-binding</keyword>
<dbReference type="InterPro" id="IPR049331">
    <property type="entry name" value="Top1B_N_bact"/>
</dbReference>
<evidence type="ECO:0000313" key="9">
    <source>
        <dbReference type="EMBL" id="MFC4852149.1"/>
    </source>
</evidence>
<dbReference type="PRINTS" id="PR00416">
    <property type="entry name" value="EUTPISMRASEI"/>
</dbReference>
<dbReference type="PROSITE" id="PS52038">
    <property type="entry name" value="TOPO_IB_2"/>
    <property type="match status" value="1"/>
</dbReference>
<evidence type="ECO:0000256" key="2">
    <source>
        <dbReference type="ARBA" id="ARBA00006645"/>
    </source>
</evidence>
<comment type="caution">
    <text evidence="9">The sequence shown here is derived from an EMBL/GenBank/DDBJ whole genome shotgun (WGS) entry which is preliminary data.</text>
</comment>
<dbReference type="RefSeq" id="WP_378053594.1">
    <property type="nucleotide sequence ID" value="NZ_JBHSIS010000002.1"/>
</dbReference>
<dbReference type="EMBL" id="JBHSIS010000002">
    <property type="protein sequence ID" value="MFC4852149.1"/>
    <property type="molecule type" value="Genomic_DNA"/>
</dbReference>
<dbReference type="InterPro" id="IPR014711">
    <property type="entry name" value="TopoI_cat_a-hlx-sub_euk"/>
</dbReference>
<dbReference type="InterPro" id="IPR001631">
    <property type="entry name" value="TopoI"/>
</dbReference>
<feature type="domain" description="DNA topoisomerase IB N-terminal" evidence="8">
    <location>
        <begin position="23"/>
        <end position="71"/>
    </location>
</feature>
<organism evidence="9 10">
    <name type="scientific">Actinophytocola glycyrrhizae</name>
    <dbReference type="NCBI Taxonomy" id="2044873"/>
    <lineage>
        <taxon>Bacteria</taxon>
        <taxon>Bacillati</taxon>
        <taxon>Actinomycetota</taxon>
        <taxon>Actinomycetes</taxon>
        <taxon>Pseudonocardiales</taxon>
        <taxon>Pseudonocardiaceae</taxon>
    </lineage>
</organism>
<keyword evidence="6" id="KW-0413">Isomerase</keyword>
<dbReference type="Gene3D" id="1.10.132.120">
    <property type="match status" value="1"/>
</dbReference>
<dbReference type="Pfam" id="PF01028">
    <property type="entry name" value="Topoisom_I"/>
    <property type="match status" value="1"/>
</dbReference>
<comment type="similarity">
    <text evidence="2">Belongs to the type IB topoisomerase family.</text>
</comment>
<evidence type="ECO:0000256" key="6">
    <source>
        <dbReference type="ARBA" id="ARBA00023235"/>
    </source>
</evidence>
<dbReference type="InterPro" id="IPR035447">
    <property type="entry name" value="DNA_topo_I_N_sf"/>
</dbReference>
<evidence type="ECO:0000259" key="7">
    <source>
        <dbReference type="Pfam" id="PF01028"/>
    </source>
</evidence>
<keyword evidence="4" id="KW-0799">Topoisomerase</keyword>
<evidence type="ECO:0000256" key="5">
    <source>
        <dbReference type="ARBA" id="ARBA00023125"/>
    </source>
</evidence>
<gene>
    <name evidence="9" type="ORF">ACFPCV_01445</name>
</gene>
<evidence type="ECO:0000313" key="10">
    <source>
        <dbReference type="Proteomes" id="UP001595859"/>
    </source>
</evidence>
<dbReference type="InterPro" id="IPR013500">
    <property type="entry name" value="TopoI_cat_euk"/>
</dbReference>
<evidence type="ECO:0000256" key="1">
    <source>
        <dbReference type="ARBA" id="ARBA00000213"/>
    </source>
</evidence>
<evidence type="ECO:0000259" key="8">
    <source>
        <dbReference type="Pfam" id="PF21338"/>
    </source>
</evidence>
<keyword evidence="10" id="KW-1185">Reference proteome</keyword>
<dbReference type="EC" id="5.6.2.1" evidence="3"/>
<evidence type="ECO:0000256" key="3">
    <source>
        <dbReference type="ARBA" id="ARBA00012891"/>
    </source>
</evidence>
<feature type="domain" description="DNA topoisomerase I catalytic core eukaryotic-type" evidence="7">
    <location>
        <begin position="83"/>
        <end position="282"/>
    </location>
</feature>
<dbReference type="Pfam" id="PF21338">
    <property type="entry name" value="Top1B_N_bact"/>
    <property type="match status" value="1"/>
</dbReference>
<dbReference type="SUPFAM" id="SSF56349">
    <property type="entry name" value="DNA breaking-rejoining enzymes"/>
    <property type="match status" value="1"/>
</dbReference>
<dbReference type="Proteomes" id="UP001595859">
    <property type="component" value="Unassembled WGS sequence"/>
</dbReference>
<protein>
    <recommendedName>
        <fullName evidence="3">DNA topoisomerase</fullName>
        <ecNumber evidence="3">5.6.2.1</ecNumber>
    </recommendedName>
</protein>
<name>A0ABV9RTD2_9PSEU</name>
<evidence type="ECO:0000256" key="4">
    <source>
        <dbReference type="ARBA" id="ARBA00023029"/>
    </source>
</evidence>
<dbReference type="InterPro" id="IPR011010">
    <property type="entry name" value="DNA_brk_join_enz"/>
</dbReference>
<dbReference type="Gene3D" id="3.30.66.10">
    <property type="entry name" value="DNA topoisomerase I domain"/>
    <property type="match status" value="1"/>
</dbReference>
<reference evidence="10" key="1">
    <citation type="journal article" date="2019" name="Int. J. Syst. Evol. Microbiol.">
        <title>The Global Catalogue of Microorganisms (GCM) 10K type strain sequencing project: providing services to taxonomists for standard genome sequencing and annotation.</title>
        <authorList>
            <consortium name="The Broad Institute Genomics Platform"/>
            <consortium name="The Broad Institute Genome Sequencing Center for Infectious Disease"/>
            <person name="Wu L."/>
            <person name="Ma J."/>
        </authorList>
    </citation>
    <scope>NUCLEOTIDE SEQUENCE [LARGE SCALE GENOMIC DNA]</scope>
    <source>
        <strain evidence="10">ZS-22-S1</strain>
    </source>
</reference>
<dbReference type="Gene3D" id="3.90.15.10">
    <property type="entry name" value="Topoisomerase I, Chain A, domain 3"/>
    <property type="match status" value="1"/>
</dbReference>
<proteinExistence type="inferred from homology"/>
<sequence>MAGRLRRSDPARPGLRRRRAGRGWRYFDADGRPLRDRDDVARVNGLAIPPAWQEVWICPFPNGHIQAVGTDAAGRRQYLYHERWREKRDEEKHERVLRLASRLPAFRSAVDDDLCDRGLTEKRVVAGALRMLDRGVFRTGGDEYAEESRGVATLLCGDVHVRGGAIHFDYIAKGGVERKLRIRDERLAPLITALRRGRSDEDRLLRHHGGEVRAEDINRRFQELTGPGFTAKDLRTWHATVLAAVLIAGHEPPSSEAGRRHTEKAVMREVAEQLGNTPAVARRSYVDPRVLDAWAAGRTVERALRKAADVPMVDARPAIERAVVRLLRA</sequence>